<sequence length="144" mass="16627">MSNPKLVPELLVSDFEKSRQFYVEVIGCNIRYDRPAQRFAYLELDGVHLMIEQESDFWETGKREYPYGRGISLQIEVTDLDGLLRRIEAAGLTLFRPVEEAWYRAGDVYEGNRQFLVQDPDGYLLRFFQDLGAANSPRSGRIVG</sequence>
<dbReference type="EMBL" id="JAXCLW010000002">
    <property type="protein sequence ID" value="MDY0883098.1"/>
    <property type="molecule type" value="Genomic_DNA"/>
</dbReference>
<proteinExistence type="inferred from homology"/>
<evidence type="ECO:0000313" key="6">
    <source>
        <dbReference type="Proteomes" id="UP001279642"/>
    </source>
</evidence>
<comment type="caution">
    <text evidence="5">The sequence shown here is derived from an EMBL/GenBank/DDBJ whole genome shotgun (WGS) entry which is preliminary data.</text>
</comment>
<keyword evidence="6" id="KW-1185">Reference proteome</keyword>
<dbReference type="InterPro" id="IPR000335">
    <property type="entry name" value="Bleomycin-R"/>
</dbReference>
<dbReference type="Pfam" id="PF00903">
    <property type="entry name" value="Glyoxalase"/>
    <property type="match status" value="1"/>
</dbReference>
<feature type="domain" description="VOC" evidence="4">
    <location>
        <begin position="3"/>
        <end position="130"/>
    </location>
</feature>
<organism evidence="5 6">
    <name type="scientific">Dongia soli</name>
    <dbReference type="NCBI Taxonomy" id="600628"/>
    <lineage>
        <taxon>Bacteria</taxon>
        <taxon>Pseudomonadati</taxon>
        <taxon>Pseudomonadota</taxon>
        <taxon>Alphaproteobacteria</taxon>
        <taxon>Rhodospirillales</taxon>
        <taxon>Dongiaceae</taxon>
        <taxon>Dongia</taxon>
    </lineage>
</organism>
<keyword evidence="3" id="KW-0046">Antibiotic resistance</keyword>
<comment type="similarity">
    <text evidence="1">Belongs to the bleomycin resistance protein family.</text>
</comment>
<dbReference type="Proteomes" id="UP001279642">
    <property type="component" value="Unassembled WGS sequence"/>
</dbReference>
<evidence type="ECO:0000313" key="5">
    <source>
        <dbReference type="EMBL" id="MDY0883098.1"/>
    </source>
</evidence>
<gene>
    <name evidence="5" type="ORF">SMD27_09595</name>
</gene>
<dbReference type="InterPro" id="IPR037523">
    <property type="entry name" value="VOC_core"/>
</dbReference>
<dbReference type="RefSeq" id="WP_320508147.1">
    <property type="nucleotide sequence ID" value="NZ_JAXCLW010000002.1"/>
</dbReference>
<accession>A0ABU5ECD9</accession>
<name>A0ABU5ECD9_9PROT</name>
<evidence type="ECO:0000259" key="4">
    <source>
        <dbReference type="PROSITE" id="PS51819"/>
    </source>
</evidence>
<evidence type="ECO:0000256" key="3">
    <source>
        <dbReference type="ARBA" id="ARBA00023251"/>
    </source>
</evidence>
<dbReference type="InterPro" id="IPR004360">
    <property type="entry name" value="Glyas_Fos-R_dOase_dom"/>
</dbReference>
<dbReference type="InterPro" id="IPR029068">
    <property type="entry name" value="Glyas_Bleomycin-R_OHBP_Dase"/>
</dbReference>
<dbReference type="SUPFAM" id="SSF54593">
    <property type="entry name" value="Glyoxalase/Bleomycin resistance protein/Dihydroxybiphenyl dioxygenase"/>
    <property type="match status" value="1"/>
</dbReference>
<evidence type="ECO:0000256" key="2">
    <source>
        <dbReference type="ARBA" id="ARBA00021572"/>
    </source>
</evidence>
<reference evidence="5 6" key="1">
    <citation type="journal article" date="2016" name="Antonie Van Leeuwenhoek">
        <title>Dongia soli sp. nov., isolated from soil from Dokdo, Korea.</title>
        <authorList>
            <person name="Kim D.U."/>
            <person name="Lee H."/>
            <person name="Kim H."/>
            <person name="Kim S.G."/>
            <person name="Ka J.O."/>
        </authorList>
    </citation>
    <scope>NUCLEOTIDE SEQUENCE [LARGE SCALE GENOMIC DNA]</scope>
    <source>
        <strain evidence="5 6">D78</strain>
    </source>
</reference>
<evidence type="ECO:0000256" key="1">
    <source>
        <dbReference type="ARBA" id="ARBA00011051"/>
    </source>
</evidence>
<protein>
    <recommendedName>
        <fullName evidence="2">Bleomycin resistance protein</fullName>
    </recommendedName>
</protein>
<dbReference type="PROSITE" id="PS51819">
    <property type="entry name" value="VOC"/>
    <property type="match status" value="1"/>
</dbReference>
<dbReference type="Gene3D" id="3.10.180.10">
    <property type="entry name" value="2,3-Dihydroxybiphenyl 1,2-Dioxygenase, domain 1"/>
    <property type="match status" value="1"/>
</dbReference>
<dbReference type="CDD" id="cd08349">
    <property type="entry name" value="BLMA_like"/>
    <property type="match status" value="1"/>
</dbReference>